<dbReference type="GO" id="GO:0016787">
    <property type="term" value="F:hydrolase activity"/>
    <property type="evidence" value="ECO:0007669"/>
    <property type="project" value="UniProtKB-KW"/>
</dbReference>
<dbReference type="Gene3D" id="3.40.50.1000">
    <property type="entry name" value="HAD superfamily/HAD-like"/>
    <property type="match status" value="1"/>
</dbReference>
<dbReference type="AlphaFoldDB" id="A0A6I3JFV8"/>
<evidence type="ECO:0000313" key="6">
    <source>
        <dbReference type="EMBL" id="MTB97037.1"/>
    </source>
</evidence>
<evidence type="ECO:0000256" key="3">
    <source>
        <dbReference type="ARBA" id="ARBA00022723"/>
    </source>
</evidence>
<sequence length="256" mass="27132">MPQHPDPRRDLDLGPVRALLLDADGNLFASEEPAFAASTAVTNDFLDRLGSQHRWEPAELQAAALGRNFRSLATDLAAEEGVTVAEDELETWVAREQDVVTRHLASTLVPDPAVTDALHRLAQHWDLAVVSSSALGRLAACFTAAELDDVLPAAGRFSAQDSLPRPTSKPDPAVYLHALDRLGLAAHEAVAVEDAVSGARSAVAAGIATIGNLVFVPGPERAERRQALLDAGAVAVVDGWADLVALLEERRTEVPA</sequence>
<dbReference type="SFLD" id="SFLDG01129">
    <property type="entry name" value="C1.5:_HAD__Beta-PGM__Phosphata"/>
    <property type="match status" value="1"/>
</dbReference>
<keyword evidence="5" id="KW-0119">Carbohydrate metabolism</keyword>
<evidence type="ECO:0000256" key="1">
    <source>
        <dbReference type="ARBA" id="ARBA00001946"/>
    </source>
</evidence>
<keyword evidence="7" id="KW-1185">Reference proteome</keyword>
<evidence type="ECO:0000256" key="4">
    <source>
        <dbReference type="ARBA" id="ARBA00022842"/>
    </source>
</evidence>
<dbReference type="EMBL" id="WLCI01000019">
    <property type="protein sequence ID" value="MTB97037.1"/>
    <property type="molecule type" value="Genomic_DNA"/>
</dbReference>
<accession>A0A6I3JFV8</accession>
<dbReference type="InterPro" id="IPR006439">
    <property type="entry name" value="HAD-SF_hydro_IA"/>
</dbReference>
<evidence type="ECO:0000256" key="5">
    <source>
        <dbReference type="ARBA" id="ARBA00023277"/>
    </source>
</evidence>
<keyword evidence="3" id="KW-0479">Metal-binding</keyword>
<dbReference type="GO" id="GO:0046872">
    <property type="term" value="F:metal ion binding"/>
    <property type="evidence" value="ECO:0007669"/>
    <property type="project" value="UniProtKB-KW"/>
</dbReference>
<comment type="caution">
    <text evidence="6">The sequence shown here is derived from an EMBL/GenBank/DDBJ whole genome shotgun (WGS) entry which is preliminary data.</text>
</comment>
<evidence type="ECO:0000256" key="2">
    <source>
        <dbReference type="ARBA" id="ARBA00006171"/>
    </source>
</evidence>
<dbReference type="InterPro" id="IPR036412">
    <property type="entry name" value="HAD-like_sf"/>
</dbReference>
<dbReference type="InterPro" id="IPR023198">
    <property type="entry name" value="PGP-like_dom2"/>
</dbReference>
<organism evidence="6 7">
    <name type="scientific">Nocardioides marmotae</name>
    <dbReference type="NCBI Taxonomy" id="2663857"/>
    <lineage>
        <taxon>Bacteria</taxon>
        <taxon>Bacillati</taxon>
        <taxon>Actinomycetota</taxon>
        <taxon>Actinomycetes</taxon>
        <taxon>Propionibacteriales</taxon>
        <taxon>Nocardioidaceae</taxon>
        <taxon>Nocardioides</taxon>
    </lineage>
</organism>
<dbReference type="CDD" id="cd07505">
    <property type="entry name" value="HAD_BPGM-like"/>
    <property type="match status" value="1"/>
</dbReference>
<dbReference type="InterPro" id="IPR051600">
    <property type="entry name" value="Beta-PGM-like"/>
</dbReference>
<reference evidence="6 7" key="1">
    <citation type="submission" date="2019-10" db="EMBL/GenBank/DDBJ databases">
        <title>Nocardioides novel species isolated from the excrement of Marmot.</title>
        <authorList>
            <person name="Zhang G."/>
        </authorList>
    </citation>
    <scope>NUCLEOTIDE SEQUENCE [LARGE SCALE GENOMIC DNA]</scope>
    <source>
        <strain evidence="7">zg-579</strain>
    </source>
</reference>
<dbReference type="Gene3D" id="1.10.150.240">
    <property type="entry name" value="Putative phosphatase, domain 2"/>
    <property type="match status" value="1"/>
</dbReference>
<comment type="similarity">
    <text evidence="2">Belongs to the HAD-like hydrolase superfamily. CbbY/CbbZ/Gph/YieH family.</text>
</comment>
<comment type="cofactor">
    <cofactor evidence="1">
        <name>Mg(2+)</name>
        <dbReference type="ChEBI" id="CHEBI:18420"/>
    </cofactor>
</comment>
<evidence type="ECO:0000313" key="7">
    <source>
        <dbReference type="Proteomes" id="UP000433406"/>
    </source>
</evidence>
<dbReference type="NCBIfam" id="TIGR01509">
    <property type="entry name" value="HAD-SF-IA-v3"/>
    <property type="match status" value="1"/>
</dbReference>
<dbReference type="InterPro" id="IPR023214">
    <property type="entry name" value="HAD_sf"/>
</dbReference>
<keyword evidence="4" id="KW-0460">Magnesium</keyword>
<dbReference type="RefSeq" id="WP_171896314.1">
    <property type="nucleotide sequence ID" value="NZ_CP053660.1"/>
</dbReference>
<dbReference type="PANTHER" id="PTHR46193">
    <property type="entry name" value="6-PHOSPHOGLUCONATE PHOSPHATASE"/>
    <property type="match status" value="1"/>
</dbReference>
<proteinExistence type="inferred from homology"/>
<dbReference type="PANTHER" id="PTHR46193:SF18">
    <property type="entry name" value="HEXITOL PHOSPHATASE B"/>
    <property type="match status" value="1"/>
</dbReference>
<protein>
    <submittedName>
        <fullName evidence="6">HAD-IA family hydrolase</fullName>
    </submittedName>
</protein>
<dbReference type="SFLD" id="SFLDS00003">
    <property type="entry name" value="Haloacid_Dehalogenase"/>
    <property type="match status" value="1"/>
</dbReference>
<name>A0A6I3JFV8_9ACTN</name>
<keyword evidence="6" id="KW-0378">Hydrolase</keyword>
<dbReference type="SUPFAM" id="SSF56784">
    <property type="entry name" value="HAD-like"/>
    <property type="match status" value="1"/>
</dbReference>
<gene>
    <name evidence="6" type="ORF">GGQ22_18350</name>
</gene>
<dbReference type="Proteomes" id="UP000433406">
    <property type="component" value="Unassembled WGS sequence"/>
</dbReference>
<dbReference type="Pfam" id="PF00702">
    <property type="entry name" value="Hydrolase"/>
    <property type="match status" value="1"/>
</dbReference>